<dbReference type="PANTHER" id="PTHR11113">
    <property type="entry name" value="N-ACETYLGLUCOSAMINE-6-PHOSPHATE DEACETYLASE"/>
    <property type="match status" value="1"/>
</dbReference>
<evidence type="ECO:0000256" key="3">
    <source>
        <dbReference type="SAM" id="MobiDB-lite"/>
    </source>
</evidence>
<name>A0A2M8G1E0_9BACT</name>
<dbReference type="InterPro" id="IPR023100">
    <property type="entry name" value="D-aminoacylase_insert_dom_sf"/>
</dbReference>
<dbReference type="InterPro" id="IPR013108">
    <property type="entry name" value="Amidohydro_3"/>
</dbReference>
<accession>A0A2M8G1E0</accession>
<dbReference type="GO" id="GO:0008448">
    <property type="term" value="F:N-acetylglucosamine-6-phosphate deacetylase activity"/>
    <property type="evidence" value="ECO:0007669"/>
    <property type="project" value="TreeGrafter"/>
</dbReference>
<dbReference type="Proteomes" id="UP000229674">
    <property type="component" value="Unassembled WGS sequence"/>
</dbReference>
<comment type="similarity">
    <text evidence="1">Belongs to the metallo-dependent hydrolases superfamily. NagA family.</text>
</comment>
<dbReference type="Pfam" id="PF07969">
    <property type="entry name" value="Amidohydro_3"/>
    <property type="match status" value="1"/>
</dbReference>
<dbReference type="EMBL" id="PFQX01000027">
    <property type="protein sequence ID" value="PJC65431.1"/>
    <property type="molecule type" value="Genomic_DNA"/>
</dbReference>
<dbReference type="GO" id="GO:0006046">
    <property type="term" value="P:N-acetylglucosamine catabolic process"/>
    <property type="evidence" value="ECO:0007669"/>
    <property type="project" value="TreeGrafter"/>
</dbReference>
<reference evidence="6" key="1">
    <citation type="submission" date="2017-09" db="EMBL/GenBank/DDBJ databases">
        <title>Depth-based differentiation of microbial function through sediment-hosted aquifers and enrichment of novel symbionts in the deep terrestrial subsurface.</title>
        <authorList>
            <person name="Probst A.J."/>
            <person name="Ladd B."/>
            <person name="Jarett J.K."/>
            <person name="Geller-Mcgrath D.E."/>
            <person name="Sieber C.M.K."/>
            <person name="Emerson J.B."/>
            <person name="Anantharaman K."/>
            <person name="Thomas B.C."/>
            <person name="Malmstrom R."/>
            <person name="Stieglmeier M."/>
            <person name="Klingl A."/>
            <person name="Woyke T."/>
            <person name="Ryan C.M."/>
            <person name="Banfield J.F."/>
        </authorList>
    </citation>
    <scope>NUCLEOTIDE SEQUENCE [LARGE SCALE GENOMIC DNA]</scope>
</reference>
<evidence type="ECO:0000313" key="5">
    <source>
        <dbReference type="EMBL" id="PJC65431.1"/>
    </source>
</evidence>
<evidence type="ECO:0000256" key="1">
    <source>
        <dbReference type="ARBA" id="ARBA00010716"/>
    </source>
</evidence>
<dbReference type="SUPFAM" id="SSF51338">
    <property type="entry name" value="Composite domain of metallo-dependent hydrolases"/>
    <property type="match status" value="1"/>
</dbReference>
<evidence type="ECO:0000313" key="6">
    <source>
        <dbReference type="Proteomes" id="UP000229674"/>
    </source>
</evidence>
<keyword evidence="2" id="KW-0378">Hydrolase</keyword>
<comment type="caution">
    <text evidence="5">The sequence shown here is derived from an EMBL/GenBank/DDBJ whole genome shotgun (WGS) entry which is preliminary data.</text>
</comment>
<protein>
    <recommendedName>
        <fullName evidence="4">Amidohydrolase 3 domain-containing protein</fullName>
    </recommendedName>
</protein>
<dbReference type="InterPro" id="IPR011059">
    <property type="entry name" value="Metal-dep_hydrolase_composite"/>
</dbReference>
<sequence length="498" mass="55102">MSLLIKSVQIIDGEGKPPRQADVFVQRNIIAAIGNLKNKDADEVIDGLGNYLTPGFIDIDTDSDHYLDIFTNPSQNDFTNQGVTTIIGGHCGASLAPLLYGALEGIEKWADPSQVNVNWHTMAEFLASLKRVPLGVNFGTLAGHATVRRAITNEAERALTRSELAVFKRVLAEALSDGAFGLSTGLGYVQGRVAREEEIRELVKILKSFDGIYATHLRSQTDRLLPSIKETIETASGTGVRVLISHLRPLKGYEDQFSKALELIKSSAANASVHFDIYPHDTSIYPIYALLPREVQKKNAAATMEYLNHKEDLKEIERELRALNPDDIWIAGAPRHEYFVGKTIREIASNLEVAPAKAILKIMQTTGLKATVFYRDINYDLLLQALTDERAFIASNGNSPPPGKFMKHERSTNTFPKFLEFVTKSNALSLEQAIRKITSLPARYFDLKDRGVVKEGKVADLVILGKDDLKVRETVVGGKRSSGGNLNRKGAILRHRNR</sequence>
<feature type="region of interest" description="Disordered" evidence="3">
    <location>
        <begin position="479"/>
        <end position="498"/>
    </location>
</feature>
<dbReference type="Gene3D" id="3.20.20.140">
    <property type="entry name" value="Metal-dependent hydrolases"/>
    <property type="match status" value="1"/>
</dbReference>
<evidence type="ECO:0000256" key="2">
    <source>
        <dbReference type="ARBA" id="ARBA00022801"/>
    </source>
</evidence>
<gene>
    <name evidence="5" type="ORF">CO020_00685</name>
</gene>
<dbReference type="Gene3D" id="2.30.40.10">
    <property type="entry name" value="Urease, subunit C, domain 1"/>
    <property type="match status" value="1"/>
</dbReference>
<dbReference type="SUPFAM" id="SSF51556">
    <property type="entry name" value="Metallo-dependent hydrolases"/>
    <property type="match status" value="1"/>
</dbReference>
<dbReference type="PANTHER" id="PTHR11113:SF14">
    <property type="entry name" value="N-ACETYLGLUCOSAMINE-6-PHOSPHATE DEACETYLASE"/>
    <property type="match status" value="1"/>
</dbReference>
<evidence type="ECO:0000259" key="4">
    <source>
        <dbReference type="Pfam" id="PF07969"/>
    </source>
</evidence>
<feature type="domain" description="Amidohydrolase 3" evidence="4">
    <location>
        <begin position="409"/>
        <end position="474"/>
    </location>
</feature>
<dbReference type="InterPro" id="IPR032466">
    <property type="entry name" value="Metal_Hydrolase"/>
</dbReference>
<organism evidence="5 6">
    <name type="scientific">Candidatus Colwellbacteria bacterium CG_4_9_14_0_2_um_filter_50_12</name>
    <dbReference type="NCBI Taxonomy" id="1974538"/>
    <lineage>
        <taxon>Bacteria</taxon>
        <taxon>Candidatus Colwelliibacteriota</taxon>
    </lineage>
</organism>
<dbReference type="AlphaFoldDB" id="A0A2M8G1E0"/>
<proteinExistence type="inferred from homology"/>
<dbReference type="Gene3D" id="3.30.1490.130">
    <property type="entry name" value="D-aminoacylase. Domain 3"/>
    <property type="match status" value="1"/>
</dbReference>